<accession>A0A1D8GFB8</accession>
<dbReference type="RefSeq" id="WP_069975466.1">
    <property type="nucleotide sequence ID" value="NZ_CP017269.1"/>
</dbReference>
<dbReference type="Gene3D" id="3.40.190.10">
    <property type="entry name" value="Periplasmic binding protein-like II"/>
    <property type="match status" value="1"/>
</dbReference>
<dbReference type="PANTHER" id="PTHR42928:SF5">
    <property type="entry name" value="BLR1237 PROTEIN"/>
    <property type="match status" value="1"/>
</dbReference>
<name>A0A1D8GFB8_9FIRM</name>
<reference evidence="3 4" key="1">
    <citation type="submission" date="2016-09" db="EMBL/GenBank/DDBJ databases">
        <title>Genomic analysis reveals versatility of anaerobic energy metabolism of Geosporobacter ferrireducens IRF9 of phylum Firmicutes.</title>
        <authorList>
            <person name="Kim S.-J."/>
        </authorList>
    </citation>
    <scope>NUCLEOTIDE SEQUENCE [LARGE SCALE GENOMIC DNA]</scope>
    <source>
        <strain evidence="3 4">IRF9</strain>
    </source>
</reference>
<evidence type="ECO:0000256" key="1">
    <source>
        <dbReference type="ARBA" id="ARBA00006987"/>
    </source>
</evidence>
<dbReference type="PANTHER" id="PTHR42928">
    <property type="entry name" value="TRICARBOXYLATE-BINDING PROTEIN"/>
    <property type="match status" value="1"/>
</dbReference>
<gene>
    <name evidence="3" type="ORF">Gferi_08420</name>
</gene>
<evidence type="ECO:0000256" key="2">
    <source>
        <dbReference type="SAM" id="SignalP"/>
    </source>
</evidence>
<sequence>MKKRLVLLMCLVLIFTAALMGCAPKAPEVNNAEGAADAEFKFERKIELVCPWGAGGGADSTLRAFASALEKEIGVPIVVNNVEGGGGVKGVEYTVKQPADGYTFMLGTQSLLLANIQKLSSVDIYEELIPVTRLVHDTNVIVASGKAPYNNFDELVAYIKENPGKVKCGVMTVTGVDAFTVRETFSEAGVEVPLVAFNNGAEVNAAIIGGHVDLATVGPAEVKGLVESGDMKPIIVASEKRLPMIPDVACTGEKGIESYLGPMRGILAKKGTPEAAIKAFEAAAAKAHASDQFQEWTKTVALDQRPGYANSADFQAIWTEQNETLTALFNKFNK</sequence>
<protein>
    <recommendedName>
        <fullName evidence="5">Transporter</fullName>
    </recommendedName>
</protein>
<dbReference type="STRING" id="1424294.Gferi_08420"/>
<proteinExistence type="inferred from homology"/>
<evidence type="ECO:0000313" key="4">
    <source>
        <dbReference type="Proteomes" id="UP000095743"/>
    </source>
</evidence>
<keyword evidence="2" id="KW-0732">Signal</keyword>
<dbReference type="Gene3D" id="3.40.190.150">
    <property type="entry name" value="Bordetella uptake gene, domain 1"/>
    <property type="match status" value="1"/>
</dbReference>
<evidence type="ECO:0008006" key="5">
    <source>
        <dbReference type="Google" id="ProtNLM"/>
    </source>
</evidence>
<dbReference type="CDD" id="cd07012">
    <property type="entry name" value="PBP2_Bug_TTT"/>
    <property type="match status" value="1"/>
</dbReference>
<dbReference type="KEGG" id="gfe:Gferi_08420"/>
<comment type="similarity">
    <text evidence="1">Belongs to the UPF0065 (bug) family.</text>
</comment>
<feature type="signal peptide" evidence="2">
    <location>
        <begin position="1"/>
        <end position="20"/>
    </location>
</feature>
<keyword evidence="4" id="KW-1185">Reference proteome</keyword>
<feature type="chain" id="PRO_5038433900" description="Transporter" evidence="2">
    <location>
        <begin position="21"/>
        <end position="334"/>
    </location>
</feature>
<dbReference type="Proteomes" id="UP000095743">
    <property type="component" value="Chromosome"/>
</dbReference>
<organism evidence="3 4">
    <name type="scientific">Geosporobacter ferrireducens</name>
    <dbReference type="NCBI Taxonomy" id="1424294"/>
    <lineage>
        <taxon>Bacteria</taxon>
        <taxon>Bacillati</taxon>
        <taxon>Bacillota</taxon>
        <taxon>Clostridia</taxon>
        <taxon>Peptostreptococcales</taxon>
        <taxon>Thermotaleaceae</taxon>
        <taxon>Geosporobacter</taxon>
    </lineage>
</organism>
<dbReference type="PIRSF" id="PIRSF017082">
    <property type="entry name" value="YflP"/>
    <property type="match status" value="1"/>
</dbReference>
<dbReference type="Pfam" id="PF03401">
    <property type="entry name" value="TctC"/>
    <property type="match status" value="1"/>
</dbReference>
<dbReference type="EMBL" id="CP017269">
    <property type="protein sequence ID" value="AOT69600.1"/>
    <property type="molecule type" value="Genomic_DNA"/>
</dbReference>
<dbReference type="AlphaFoldDB" id="A0A1D8GFB8"/>
<dbReference type="PROSITE" id="PS51257">
    <property type="entry name" value="PROKAR_LIPOPROTEIN"/>
    <property type="match status" value="1"/>
</dbReference>
<dbReference type="InterPro" id="IPR005064">
    <property type="entry name" value="BUG"/>
</dbReference>
<dbReference type="InterPro" id="IPR042100">
    <property type="entry name" value="Bug_dom1"/>
</dbReference>
<dbReference type="SUPFAM" id="SSF53850">
    <property type="entry name" value="Periplasmic binding protein-like II"/>
    <property type="match status" value="1"/>
</dbReference>
<evidence type="ECO:0000313" key="3">
    <source>
        <dbReference type="EMBL" id="AOT69600.1"/>
    </source>
</evidence>